<evidence type="ECO:0000313" key="2">
    <source>
        <dbReference type="Proteomes" id="UP000054845"/>
    </source>
</evidence>
<evidence type="ECO:0000313" key="1">
    <source>
        <dbReference type="EMBL" id="CEH13803.1"/>
    </source>
</evidence>
<protein>
    <submittedName>
        <fullName evidence="1">Uncharacterized protein</fullName>
    </submittedName>
</protein>
<proteinExistence type="predicted"/>
<dbReference type="OrthoDB" id="10335841at2759"/>
<accession>A0A0P1BDE2</accession>
<sequence>MSTMANWILKDLVRVADNTPTQPYEVTPAELDAIYAGGFAPDSYKRYSQTFLANDVHAKVLSKGLGDVLRNQTQDLWHAWRDAYFALNYGLYSPEGAKKWKASVDTITDALSSVVRLYSI</sequence>
<reference evidence="2" key="1">
    <citation type="submission" date="2014-09" db="EMBL/GenBank/DDBJ databases">
        <authorList>
            <person name="Sharma Rahul"/>
            <person name="Thines Marco"/>
        </authorList>
    </citation>
    <scope>NUCLEOTIDE SEQUENCE [LARGE SCALE GENOMIC DNA]</scope>
</reference>
<dbReference type="AlphaFoldDB" id="A0A0P1BDE2"/>
<dbReference type="Proteomes" id="UP000054845">
    <property type="component" value="Unassembled WGS sequence"/>
</dbReference>
<keyword evidence="2" id="KW-1185">Reference proteome</keyword>
<organism evidence="1 2">
    <name type="scientific">Ceraceosorus bombacis</name>
    <dbReference type="NCBI Taxonomy" id="401625"/>
    <lineage>
        <taxon>Eukaryota</taxon>
        <taxon>Fungi</taxon>
        <taxon>Dikarya</taxon>
        <taxon>Basidiomycota</taxon>
        <taxon>Ustilaginomycotina</taxon>
        <taxon>Exobasidiomycetes</taxon>
        <taxon>Ceraceosorales</taxon>
        <taxon>Ceraceosoraceae</taxon>
        <taxon>Ceraceosorus</taxon>
    </lineage>
</organism>
<name>A0A0P1BDE2_9BASI</name>
<dbReference type="EMBL" id="CCYA01000232">
    <property type="protein sequence ID" value="CEH13803.1"/>
    <property type="molecule type" value="Genomic_DNA"/>
</dbReference>